<feature type="region of interest" description="Disordered" evidence="1">
    <location>
        <begin position="22"/>
        <end position="76"/>
    </location>
</feature>
<dbReference type="AlphaFoldDB" id="A0AAW2CCL3"/>
<name>A0AAW2CCL3_9ROSI</name>
<accession>A0AAW2CCL3</accession>
<organism evidence="2 3">
    <name type="scientific">Lithocarpus litseifolius</name>
    <dbReference type="NCBI Taxonomy" id="425828"/>
    <lineage>
        <taxon>Eukaryota</taxon>
        <taxon>Viridiplantae</taxon>
        <taxon>Streptophyta</taxon>
        <taxon>Embryophyta</taxon>
        <taxon>Tracheophyta</taxon>
        <taxon>Spermatophyta</taxon>
        <taxon>Magnoliopsida</taxon>
        <taxon>eudicotyledons</taxon>
        <taxon>Gunneridae</taxon>
        <taxon>Pentapetalae</taxon>
        <taxon>rosids</taxon>
        <taxon>fabids</taxon>
        <taxon>Fagales</taxon>
        <taxon>Fagaceae</taxon>
        <taxon>Lithocarpus</taxon>
    </lineage>
</organism>
<dbReference type="Proteomes" id="UP001459277">
    <property type="component" value="Unassembled WGS sequence"/>
</dbReference>
<proteinExistence type="predicted"/>
<protein>
    <submittedName>
        <fullName evidence="2">Uncharacterized protein</fullName>
    </submittedName>
</protein>
<evidence type="ECO:0000256" key="1">
    <source>
        <dbReference type="SAM" id="MobiDB-lite"/>
    </source>
</evidence>
<reference evidence="2 3" key="1">
    <citation type="submission" date="2024-01" db="EMBL/GenBank/DDBJ databases">
        <title>A telomere-to-telomere, gap-free genome of sweet tea (Lithocarpus litseifolius).</title>
        <authorList>
            <person name="Zhou J."/>
        </authorList>
    </citation>
    <scope>NUCLEOTIDE SEQUENCE [LARGE SCALE GENOMIC DNA]</scope>
    <source>
        <strain evidence="2">Zhou-2022a</strain>
        <tissue evidence="2">Leaf</tissue>
    </source>
</reference>
<feature type="compositionally biased region" description="Polar residues" evidence="1">
    <location>
        <begin position="64"/>
        <end position="76"/>
    </location>
</feature>
<sequence length="76" mass="8449">MHVSLDNELHYYRFYLHENTTPFENNSSKLSHPPPANPMGSGSAPVTSKLESNQEHHLLVLLSGTPTHEQTSKLPG</sequence>
<comment type="caution">
    <text evidence="2">The sequence shown here is derived from an EMBL/GenBank/DDBJ whole genome shotgun (WGS) entry which is preliminary data.</text>
</comment>
<evidence type="ECO:0000313" key="2">
    <source>
        <dbReference type="EMBL" id="KAK9995208.1"/>
    </source>
</evidence>
<gene>
    <name evidence="2" type="ORF">SO802_024911</name>
</gene>
<keyword evidence="3" id="KW-1185">Reference proteome</keyword>
<evidence type="ECO:0000313" key="3">
    <source>
        <dbReference type="Proteomes" id="UP001459277"/>
    </source>
</evidence>
<dbReference type="EMBL" id="JAZDWU010000008">
    <property type="protein sequence ID" value="KAK9995208.1"/>
    <property type="molecule type" value="Genomic_DNA"/>
</dbReference>